<name>A0A843WB42_COLES</name>
<dbReference type="AlphaFoldDB" id="A0A843WB42"/>
<evidence type="ECO:0000259" key="2">
    <source>
        <dbReference type="Pfam" id="PF10536"/>
    </source>
</evidence>
<dbReference type="InterPro" id="IPR019557">
    <property type="entry name" value="AminoTfrase-like_pln_mobile"/>
</dbReference>
<evidence type="ECO:0000256" key="1">
    <source>
        <dbReference type="SAM" id="MobiDB-lite"/>
    </source>
</evidence>
<feature type="domain" description="Aminotransferase-like plant mobile" evidence="2">
    <location>
        <begin position="98"/>
        <end position="439"/>
    </location>
</feature>
<feature type="compositionally biased region" description="Low complexity" evidence="1">
    <location>
        <begin position="493"/>
        <end position="511"/>
    </location>
</feature>
<sequence length="572" mass="65428">MEGEKNPGEGSSRRKRQAERRSSRCQTEAPPVEEEVDTVEMDAEEEEEAPTMNVEEERKKRTKEMKSGEMRAQVSWTLVLAVFLAFPRFKRDRIEEMGFGEIFRIERMRVDLALTQALRSRWDAEATAFVFPWGHMIPSLEDVSRITGLRVYGKPVSGFTYPCYHDLAERLLELPIERRSSLVPRVALQASLGLHEAGKSAGESEDEYLKWLVRVSRRELASEPGAEADMDLRRFLVLFLGRLMFATRAFLAHQFDSLGASERQTSTSGFFPFLQVWAYLHLPALGRGDLTRLGLVPIARRWDSCRDSRNLGDQLERLQEAIESYPYLDVIWQPYLGKGDEGRPWLVQARPYFGRSVWLHALNRVLPLHLHLSQRSLGLRQSVVEFPVRDRFRRPGQSFRGLHDTTDWREWAKEQIDNWECRGKAVKSDATTDDAYLQAYALKYGGKVYKSARHQVDVTDEIASLRALLYSAVQDREAAQRQTAELRRELGRVRSTGAGGASSSRATGGSPSLLEAQLVGAVLRAEEAQRHLEERERDLQLTTEHAMDLQGQRDQLQGEVRATQSERDQLRI</sequence>
<comment type="caution">
    <text evidence="3">The sequence shown here is derived from an EMBL/GenBank/DDBJ whole genome shotgun (WGS) entry which is preliminary data.</text>
</comment>
<evidence type="ECO:0000313" key="4">
    <source>
        <dbReference type="Proteomes" id="UP000652761"/>
    </source>
</evidence>
<feature type="compositionally biased region" description="Basic and acidic residues" evidence="1">
    <location>
        <begin position="55"/>
        <end position="66"/>
    </location>
</feature>
<evidence type="ECO:0000313" key="3">
    <source>
        <dbReference type="EMBL" id="MQM04088.1"/>
    </source>
</evidence>
<dbReference type="EMBL" id="NMUH01003152">
    <property type="protein sequence ID" value="MQM04088.1"/>
    <property type="molecule type" value="Genomic_DNA"/>
</dbReference>
<feature type="region of interest" description="Disordered" evidence="1">
    <location>
        <begin position="550"/>
        <end position="572"/>
    </location>
</feature>
<dbReference type="Pfam" id="PF10536">
    <property type="entry name" value="PMD"/>
    <property type="match status" value="1"/>
</dbReference>
<dbReference type="InterPro" id="IPR044824">
    <property type="entry name" value="MAIN-like"/>
</dbReference>
<feature type="compositionally biased region" description="Acidic residues" evidence="1">
    <location>
        <begin position="31"/>
        <end position="49"/>
    </location>
</feature>
<reference evidence="3" key="1">
    <citation type="submission" date="2017-07" db="EMBL/GenBank/DDBJ databases">
        <title>Taro Niue Genome Assembly and Annotation.</title>
        <authorList>
            <person name="Atibalentja N."/>
            <person name="Keating K."/>
            <person name="Fields C.J."/>
        </authorList>
    </citation>
    <scope>NUCLEOTIDE SEQUENCE</scope>
    <source>
        <strain evidence="3">Niue_2</strain>
        <tissue evidence="3">Leaf</tissue>
    </source>
</reference>
<dbReference type="Proteomes" id="UP000652761">
    <property type="component" value="Unassembled WGS sequence"/>
</dbReference>
<dbReference type="GO" id="GO:0010073">
    <property type="term" value="P:meristem maintenance"/>
    <property type="evidence" value="ECO:0007669"/>
    <property type="project" value="InterPro"/>
</dbReference>
<proteinExistence type="predicted"/>
<dbReference type="PANTHER" id="PTHR46033">
    <property type="entry name" value="PROTEIN MAIN-LIKE 2"/>
    <property type="match status" value="1"/>
</dbReference>
<protein>
    <recommendedName>
        <fullName evidence="2">Aminotransferase-like plant mobile domain-containing protein</fullName>
    </recommendedName>
</protein>
<feature type="region of interest" description="Disordered" evidence="1">
    <location>
        <begin position="490"/>
        <end position="511"/>
    </location>
</feature>
<keyword evidence="4" id="KW-1185">Reference proteome</keyword>
<gene>
    <name evidence="3" type="ORF">Taro_036880</name>
</gene>
<feature type="region of interest" description="Disordered" evidence="1">
    <location>
        <begin position="1"/>
        <end position="66"/>
    </location>
</feature>
<accession>A0A843WB42</accession>
<organism evidence="3 4">
    <name type="scientific">Colocasia esculenta</name>
    <name type="common">Wild taro</name>
    <name type="synonym">Arum esculentum</name>
    <dbReference type="NCBI Taxonomy" id="4460"/>
    <lineage>
        <taxon>Eukaryota</taxon>
        <taxon>Viridiplantae</taxon>
        <taxon>Streptophyta</taxon>
        <taxon>Embryophyta</taxon>
        <taxon>Tracheophyta</taxon>
        <taxon>Spermatophyta</taxon>
        <taxon>Magnoliopsida</taxon>
        <taxon>Liliopsida</taxon>
        <taxon>Araceae</taxon>
        <taxon>Aroideae</taxon>
        <taxon>Colocasieae</taxon>
        <taxon>Colocasia</taxon>
    </lineage>
</organism>
<dbReference type="PANTHER" id="PTHR46033:SF8">
    <property type="entry name" value="PROTEIN MAINTENANCE OF MERISTEMS-LIKE"/>
    <property type="match status" value="1"/>
</dbReference>